<feature type="region of interest" description="Disordered" evidence="1">
    <location>
        <begin position="113"/>
        <end position="170"/>
    </location>
</feature>
<feature type="compositionally biased region" description="Low complexity" evidence="1">
    <location>
        <begin position="49"/>
        <end position="62"/>
    </location>
</feature>
<accession>A0ABV3DT81</accession>
<organism evidence="2 3">
    <name type="scientific">Streptodolium elevatio</name>
    <dbReference type="NCBI Taxonomy" id="3157996"/>
    <lineage>
        <taxon>Bacteria</taxon>
        <taxon>Bacillati</taxon>
        <taxon>Actinomycetota</taxon>
        <taxon>Actinomycetes</taxon>
        <taxon>Kitasatosporales</taxon>
        <taxon>Streptomycetaceae</taxon>
        <taxon>Streptodolium</taxon>
    </lineage>
</organism>
<protein>
    <recommendedName>
        <fullName evidence="4">Secreted protein</fullName>
    </recommendedName>
</protein>
<name>A0ABV3DT81_9ACTN</name>
<evidence type="ECO:0000313" key="2">
    <source>
        <dbReference type="EMBL" id="MEU8138935.1"/>
    </source>
</evidence>
<evidence type="ECO:0000256" key="1">
    <source>
        <dbReference type="SAM" id="MobiDB-lite"/>
    </source>
</evidence>
<evidence type="ECO:0008006" key="4">
    <source>
        <dbReference type="Google" id="ProtNLM"/>
    </source>
</evidence>
<sequence length="191" mass="19762">MRITRIRPTSEAGAPRSRPRPAARALLAALPVAAALLVGACSSDDGKGSEQAAQSPAGAAAGLSDDERNVKYAECLRENGLDVADPPPGQNVQLQIDRSKTDKAMVAEAQENCRPFSPPQSGAGSGGQDNASGQQFAACMRENGVEEFPDPDPNQRGVRMSAEVQQDPDFQSAVATCQPIFSGGQGGQGQG</sequence>
<dbReference type="RefSeq" id="WP_358362714.1">
    <property type="nucleotide sequence ID" value="NZ_JBEZFP010000146.1"/>
</dbReference>
<feature type="region of interest" description="Disordered" evidence="1">
    <location>
        <begin position="1"/>
        <end position="20"/>
    </location>
</feature>
<proteinExistence type="predicted"/>
<dbReference type="Proteomes" id="UP001551482">
    <property type="component" value="Unassembled WGS sequence"/>
</dbReference>
<evidence type="ECO:0000313" key="3">
    <source>
        <dbReference type="Proteomes" id="UP001551482"/>
    </source>
</evidence>
<dbReference type="EMBL" id="JBEZFP010000146">
    <property type="protein sequence ID" value="MEU8138935.1"/>
    <property type="molecule type" value="Genomic_DNA"/>
</dbReference>
<feature type="region of interest" description="Disordered" evidence="1">
    <location>
        <begin position="41"/>
        <end position="67"/>
    </location>
</feature>
<keyword evidence="3" id="KW-1185">Reference proteome</keyword>
<reference evidence="2 3" key="1">
    <citation type="submission" date="2024-06" db="EMBL/GenBank/DDBJ databases">
        <title>The Natural Products Discovery Center: Release of the First 8490 Sequenced Strains for Exploring Actinobacteria Biosynthetic Diversity.</title>
        <authorList>
            <person name="Kalkreuter E."/>
            <person name="Kautsar S.A."/>
            <person name="Yang D."/>
            <person name="Bader C.D."/>
            <person name="Teijaro C.N."/>
            <person name="Fluegel L."/>
            <person name="Davis C.M."/>
            <person name="Simpson J.R."/>
            <person name="Lauterbach L."/>
            <person name="Steele A.D."/>
            <person name="Gui C."/>
            <person name="Meng S."/>
            <person name="Li G."/>
            <person name="Viehrig K."/>
            <person name="Ye F."/>
            <person name="Su P."/>
            <person name="Kiefer A.F."/>
            <person name="Nichols A."/>
            <person name="Cepeda A.J."/>
            <person name="Yan W."/>
            <person name="Fan B."/>
            <person name="Jiang Y."/>
            <person name="Adhikari A."/>
            <person name="Zheng C.-J."/>
            <person name="Schuster L."/>
            <person name="Cowan T.M."/>
            <person name="Smanski M.J."/>
            <person name="Chevrette M.G."/>
            <person name="De Carvalho L.P.S."/>
            <person name="Shen B."/>
        </authorList>
    </citation>
    <scope>NUCLEOTIDE SEQUENCE [LARGE SCALE GENOMIC DNA]</scope>
    <source>
        <strain evidence="2 3">NPDC048946</strain>
    </source>
</reference>
<comment type="caution">
    <text evidence="2">The sequence shown here is derived from an EMBL/GenBank/DDBJ whole genome shotgun (WGS) entry which is preliminary data.</text>
</comment>
<gene>
    <name evidence="2" type="ORF">AB0C36_36220</name>
</gene>